<keyword evidence="2" id="KW-1185">Reference proteome</keyword>
<evidence type="ECO:0000313" key="1">
    <source>
        <dbReference type="EMBL" id="KAF9462529.1"/>
    </source>
</evidence>
<proteinExistence type="predicted"/>
<comment type="caution">
    <text evidence="1">The sequence shown here is derived from an EMBL/GenBank/DDBJ whole genome shotgun (WGS) entry which is preliminary data.</text>
</comment>
<name>A0A9P5Y4H1_9AGAR</name>
<evidence type="ECO:0000313" key="2">
    <source>
        <dbReference type="Proteomes" id="UP000807353"/>
    </source>
</evidence>
<dbReference type="AlphaFoldDB" id="A0A9P5Y4H1"/>
<dbReference type="OrthoDB" id="3001418at2759"/>
<dbReference type="EMBL" id="MU150271">
    <property type="protein sequence ID" value="KAF9462529.1"/>
    <property type="molecule type" value="Genomic_DNA"/>
</dbReference>
<dbReference type="Proteomes" id="UP000807353">
    <property type="component" value="Unassembled WGS sequence"/>
</dbReference>
<organism evidence="1 2">
    <name type="scientific">Collybia nuda</name>
    <dbReference type="NCBI Taxonomy" id="64659"/>
    <lineage>
        <taxon>Eukaryota</taxon>
        <taxon>Fungi</taxon>
        <taxon>Dikarya</taxon>
        <taxon>Basidiomycota</taxon>
        <taxon>Agaricomycotina</taxon>
        <taxon>Agaricomycetes</taxon>
        <taxon>Agaricomycetidae</taxon>
        <taxon>Agaricales</taxon>
        <taxon>Tricholomatineae</taxon>
        <taxon>Clitocybaceae</taxon>
        <taxon>Collybia</taxon>
    </lineage>
</organism>
<protein>
    <submittedName>
        <fullName evidence="1">Uncharacterized protein</fullName>
    </submittedName>
</protein>
<reference evidence="1" key="1">
    <citation type="submission" date="2020-11" db="EMBL/GenBank/DDBJ databases">
        <authorList>
            <consortium name="DOE Joint Genome Institute"/>
            <person name="Ahrendt S."/>
            <person name="Riley R."/>
            <person name="Andreopoulos W."/>
            <person name="Labutti K."/>
            <person name="Pangilinan J."/>
            <person name="Ruiz-Duenas F.J."/>
            <person name="Barrasa J.M."/>
            <person name="Sanchez-Garcia M."/>
            <person name="Camarero S."/>
            <person name="Miyauchi S."/>
            <person name="Serrano A."/>
            <person name="Linde D."/>
            <person name="Babiker R."/>
            <person name="Drula E."/>
            <person name="Ayuso-Fernandez I."/>
            <person name="Pacheco R."/>
            <person name="Padilla G."/>
            <person name="Ferreira P."/>
            <person name="Barriuso J."/>
            <person name="Kellner H."/>
            <person name="Castanera R."/>
            <person name="Alfaro M."/>
            <person name="Ramirez L."/>
            <person name="Pisabarro A.G."/>
            <person name="Kuo A."/>
            <person name="Tritt A."/>
            <person name="Lipzen A."/>
            <person name="He G."/>
            <person name="Yan M."/>
            <person name="Ng V."/>
            <person name="Cullen D."/>
            <person name="Martin F."/>
            <person name="Rosso M.-N."/>
            <person name="Henrissat B."/>
            <person name="Hibbett D."/>
            <person name="Martinez A.T."/>
            <person name="Grigoriev I.V."/>
        </authorList>
    </citation>
    <scope>NUCLEOTIDE SEQUENCE</scope>
    <source>
        <strain evidence="1">CBS 247.69</strain>
    </source>
</reference>
<sequence>MPTIWRSPTFSTFTSTTDSQSTNVSTIGLGVVSGRAIMALGEVVISTTRRIVRRGEPWMSTRLMKSRSRTSFTSVSDYTDTASTSSTVPGPGEVSGRAIKALGKITLRGLDEIQLRLRLSSLDRLFPHGNRVFWEGDDGEQMYEEIIDLSRPGVYSSRLYKHAMHLLLIQVGHREVKQLIRGLVDWDVERIGDLLTRLMDLVLKVDRDPTTQNSLAQAYIRYQDTPHIDPLVPFASFLLQLSSASIAAYEASMQAGARLLSEISDTENVSLTRHLLQTLESVQKPVPPLRRDIFASIVGSPKRVPLQELGHDEMPVNISLWKFSWILSHIAQGEVHWSTLVTALAQGTLDLQKELLFRVVASVLPSEFVDPYQPFSRDVLQKSTDKHLAEGFHLACRKGIKSEEAAFGKDPVNIALRFVLYAMNSETGPPITFIDPTYFIQIIQSCVPSLAEIPNPEVVHTIKEHGIEWYTSAGSTEVVERTHLCWELFDVISKEQGGVGEYEDE</sequence>
<gene>
    <name evidence="1" type="ORF">BDZ94DRAFT_1322532</name>
</gene>
<accession>A0A9P5Y4H1</accession>